<sequence>MKHEMLSLNKVTLSKSGKYECQNVSMTNYIVIIECFDISPSNFDDSPLIALGLRDGRIVVTKLKKSSSGEYFFNPIVNEEQFMLPSGTPAKILWNLINVNLFAVYSKVHQMKSSLTILDVTKLINQSDKNCNNACYRKYTFGINEPTTSICWHGTDQN</sequence>
<evidence type="ECO:0000313" key="1">
    <source>
        <dbReference type="EMBL" id="OAF67109.1"/>
    </source>
</evidence>
<reference evidence="1 2" key="1">
    <citation type="submission" date="2016-04" db="EMBL/GenBank/DDBJ databases">
        <title>The genome of Intoshia linei affirms orthonectids as highly simplified spiralians.</title>
        <authorList>
            <person name="Mikhailov K.V."/>
            <person name="Slusarev G.S."/>
            <person name="Nikitin M.A."/>
            <person name="Logacheva M.D."/>
            <person name="Penin A."/>
            <person name="Aleoshin V."/>
            <person name="Panchin Y.V."/>
        </authorList>
    </citation>
    <scope>NUCLEOTIDE SEQUENCE [LARGE SCALE GENOMIC DNA]</scope>
    <source>
        <strain evidence="1">Intl2013</strain>
        <tissue evidence="1">Whole animal</tissue>
    </source>
</reference>
<evidence type="ECO:0000313" key="2">
    <source>
        <dbReference type="Proteomes" id="UP000078046"/>
    </source>
</evidence>
<proteinExistence type="predicted"/>
<keyword evidence="2" id="KW-1185">Reference proteome</keyword>
<gene>
    <name evidence="1" type="ORF">A3Q56_04993</name>
</gene>
<protein>
    <submittedName>
        <fullName evidence="1">Uncharacterized protein</fullName>
    </submittedName>
</protein>
<dbReference type="AlphaFoldDB" id="A0A177AYM4"/>
<accession>A0A177AYM4</accession>
<name>A0A177AYM4_9BILA</name>
<organism evidence="1 2">
    <name type="scientific">Intoshia linei</name>
    <dbReference type="NCBI Taxonomy" id="1819745"/>
    <lineage>
        <taxon>Eukaryota</taxon>
        <taxon>Metazoa</taxon>
        <taxon>Spiralia</taxon>
        <taxon>Lophotrochozoa</taxon>
        <taxon>Mesozoa</taxon>
        <taxon>Orthonectida</taxon>
        <taxon>Rhopaluridae</taxon>
        <taxon>Intoshia</taxon>
    </lineage>
</organism>
<dbReference type="Proteomes" id="UP000078046">
    <property type="component" value="Unassembled WGS sequence"/>
</dbReference>
<comment type="caution">
    <text evidence="1">The sequence shown here is derived from an EMBL/GenBank/DDBJ whole genome shotgun (WGS) entry which is preliminary data.</text>
</comment>
<dbReference type="EMBL" id="LWCA01000744">
    <property type="protein sequence ID" value="OAF67109.1"/>
    <property type="molecule type" value="Genomic_DNA"/>
</dbReference>